<dbReference type="Gene3D" id="1.10.287.470">
    <property type="entry name" value="Helix hairpin bin"/>
    <property type="match status" value="1"/>
</dbReference>
<reference evidence="6 7" key="1">
    <citation type="submission" date="2019-06" db="EMBL/GenBank/DDBJ databases">
        <title>A novel bacterium of genus Marinomonas, isolated from coastal sand.</title>
        <authorList>
            <person name="Huang H."/>
            <person name="Mo K."/>
            <person name="Hu Y."/>
        </authorList>
    </citation>
    <scope>NUCLEOTIDE SEQUENCE [LARGE SCALE GENOMIC DNA]</scope>
    <source>
        <strain evidence="6 7">HB171799</strain>
    </source>
</reference>
<dbReference type="Proteomes" id="UP000315901">
    <property type="component" value="Unassembled WGS sequence"/>
</dbReference>
<evidence type="ECO:0000256" key="1">
    <source>
        <dbReference type="ARBA" id="ARBA00009477"/>
    </source>
</evidence>
<keyword evidence="3" id="KW-0732">Signal</keyword>
<dbReference type="AlphaFoldDB" id="A0A501WFC8"/>
<feature type="chain" id="PRO_5021508454" evidence="3">
    <location>
        <begin position="22"/>
        <end position="342"/>
    </location>
</feature>
<dbReference type="NCBIfam" id="TIGR01730">
    <property type="entry name" value="RND_mfp"/>
    <property type="match status" value="1"/>
</dbReference>
<evidence type="ECO:0000313" key="7">
    <source>
        <dbReference type="Proteomes" id="UP000315901"/>
    </source>
</evidence>
<protein>
    <submittedName>
        <fullName evidence="6">Efflux RND transporter periplasmic adaptor subunit</fullName>
    </submittedName>
</protein>
<dbReference type="OrthoDB" id="1185083at2"/>
<keyword evidence="7" id="KW-1185">Reference proteome</keyword>
<dbReference type="GO" id="GO:0015562">
    <property type="term" value="F:efflux transmembrane transporter activity"/>
    <property type="evidence" value="ECO:0007669"/>
    <property type="project" value="TreeGrafter"/>
</dbReference>
<dbReference type="InterPro" id="IPR006143">
    <property type="entry name" value="RND_pump_MFP"/>
</dbReference>
<dbReference type="InterPro" id="IPR058792">
    <property type="entry name" value="Beta-barrel_RND_2"/>
</dbReference>
<sequence>MFAKKTLLATAFAVLTTGVYANEVTPRFASGELPDLVTQTAQRLSVSQVQTFDGVLEAINQSTVSAQTSGRVLEVGVDVGDEVRKGDLIVRITDTEQRARVASAQAQFDEASAQYQRLQKMYDNKLIAKANLDQAEAAFKSAKAALEEARQNLAYTKVYAPYDGIVLSRSVKVGESVAPGSPLMAGLSLEALRVQVNIPQSSIAPVRMYREAHIDASGKALTSTELRIPPSADAQTHTFRVLVNLPEGDHNLYPGTMVKVSFVTGNREELSVPQEWVAHRGEVTGVYVLADGALQFRLVRLGSLNSEGRYPVLAGLQEGEQVATNPIDAAVAYKNSRMVKAN</sequence>
<comment type="caution">
    <text evidence="6">The sequence shown here is derived from an EMBL/GenBank/DDBJ whole genome shotgun (WGS) entry which is preliminary data.</text>
</comment>
<feature type="coiled-coil region" evidence="2">
    <location>
        <begin position="101"/>
        <end position="152"/>
    </location>
</feature>
<comment type="similarity">
    <text evidence="1">Belongs to the membrane fusion protein (MFP) (TC 8.A.1) family.</text>
</comment>
<dbReference type="Pfam" id="PF25973">
    <property type="entry name" value="BSH_CzcB"/>
    <property type="match status" value="1"/>
</dbReference>
<feature type="domain" description="CzcB-like barrel-sandwich hybrid" evidence="5">
    <location>
        <begin position="62"/>
        <end position="179"/>
    </location>
</feature>
<dbReference type="Pfam" id="PF25954">
    <property type="entry name" value="Beta-barrel_RND_2"/>
    <property type="match status" value="1"/>
</dbReference>
<evidence type="ECO:0000259" key="5">
    <source>
        <dbReference type="Pfam" id="PF25973"/>
    </source>
</evidence>
<dbReference type="GO" id="GO:1990281">
    <property type="term" value="C:efflux pump complex"/>
    <property type="evidence" value="ECO:0007669"/>
    <property type="project" value="TreeGrafter"/>
</dbReference>
<evidence type="ECO:0000259" key="4">
    <source>
        <dbReference type="Pfam" id="PF25954"/>
    </source>
</evidence>
<dbReference type="InterPro" id="IPR058647">
    <property type="entry name" value="BSH_CzcB-like"/>
</dbReference>
<organism evidence="6 7">
    <name type="scientific">Maribrevibacterium harenarium</name>
    <dbReference type="NCBI Taxonomy" id="2589817"/>
    <lineage>
        <taxon>Bacteria</taxon>
        <taxon>Pseudomonadati</taxon>
        <taxon>Pseudomonadota</taxon>
        <taxon>Gammaproteobacteria</taxon>
        <taxon>Oceanospirillales</taxon>
        <taxon>Oceanospirillaceae</taxon>
        <taxon>Maribrevibacterium</taxon>
    </lineage>
</organism>
<feature type="domain" description="CusB-like beta-barrel" evidence="4">
    <location>
        <begin position="194"/>
        <end position="264"/>
    </location>
</feature>
<dbReference type="PANTHER" id="PTHR30469">
    <property type="entry name" value="MULTIDRUG RESISTANCE PROTEIN MDTA"/>
    <property type="match status" value="1"/>
</dbReference>
<name>A0A501WFC8_9GAMM</name>
<dbReference type="Gene3D" id="2.40.420.20">
    <property type="match status" value="1"/>
</dbReference>
<accession>A0A501WFC8</accession>
<keyword evidence="2" id="KW-0175">Coiled coil</keyword>
<evidence type="ECO:0000313" key="6">
    <source>
        <dbReference type="EMBL" id="TPE47512.1"/>
    </source>
</evidence>
<feature type="signal peptide" evidence="3">
    <location>
        <begin position="1"/>
        <end position="21"/>
    </location>
</feature>
<evidence type="ECO:0000256" key="2">
    <source>
        <dbReference type="SAM" id="Coils"/>
    </source>
</evidence>
<dbReference type="Gene3D" id="2.40.30.170">
    <property type="match status" value="1"/>
</dbReference>
<dbReference type="EMBL" id="VFRR01000041">
    <property type="protein sequence ID" value="TPE47512.1"/>
    <property type="molecule type" value="Genomic_DNA"/>
</dbReference>
<dbReference type="SUPFAM" id="SSF111369">
    <property type="entry name" value="HlyD-like secretion proteins"/>
    <property type="match status" value="1"/>
</dbReference>
<proteinExistence type="inferred from homology"/>
<evidence type="ECO:0000256" key="3">
    <source>
        <dbReference type="SAM" id="SignalP"/>
    </source>
</evidence>
<gene>
    <name evidence="6" type="ORF">FJM67_14455</name>
</gene>
<dbReference type="Gene3D" id="2.40.50.100">
    <property type="match status" value="1"/>
</dbReference>
<dbReference type="PANTHER" id="PTHR30469:SF18">
    <property type="entry name" value="RESISTANCE-NODULATION-CELL DIVISION (RND) EFFLUX MEMBRANE FUSION PROTEIN-RELATED"/>
    <property type="match status" value="1"/>
</dbReference>
<dbReference type="RefSeq" id="WP_140590725.1">
    <property type="nucleotide sequence ID" value="NZ_VFRR01000041.1"/>
</dbReference>